<evidence type="ECO:0000256" key="3">
    <source>
        <dbReference type="ARBA" id="ARBA00006646"/>
    </source>
</evidence>
<dbReference type="GO" id="GO:0004222">
    <property type="term" value="F:metalloendopeptidase activity"/>
    <property type="evidence" value="ECO:0007669"/>
    <property type="project" value="TreeGrafter"/>
</dbReference>
<comment type="similarity">
    <text evidence="3">Belongs to the peptidase M23B family.</text>
</comment>
<evidence type="ECO:0000256" key="5">
    <source>
        <dbReference type="ARBA" id="ARBA00022723"/>
    </source>
</evidence>
<reference evidence="12" key="1">
    <citation type="submission" date="2016-06" db="EMBL/GenBank/DDBJ databases">
        <authorList>
            <person name="Chen W."/>
            <person name="Hasegawa D.K."/>
        </authorList>
    </citation>
    <scope>NUCLEOTIDE SEQUENCE [LARGE SCALE GENOMIC DNA]</scope>
    <source>
        <strain evidence="12">MEAM1</strain>
    </source>
</reference>
<keyword evidence="5" id="KW-0479">Metal-binding</keyword>
<organism evidence="11 12">
    <name type="scientific">Candidatus Hamiltonella defensa</name>
    <name type="common">Bemisia tabaci</name>
    <dbReference type="NCBI Taxonomy" id="672795"/>
    <lineage>
        <taxon>Bacteria</taxon>
        <taxon>Pseudomonadati</taxon>
        <taxon>Pseudomonadota</taxon>
        <taxon>Gammaproteobacteria</taxon>
        <taxon>Enterobacterales</taxon>
        <taxon>Enterobacteriaceae</taxon>
        <taxon>aphid secondary symbionts</taxon>
        <taxon>Candidatus Williamhamiltonella</taxon>
    </lineage>
</organism>
<dbReference type="SMART" id="SM00257">
    <property type="entry name" value="LysM"/>
    <property type="match status" value="1"/>
</dbReference>
<dbReference type="GO" id="GO:0046872">
    <property type="term" value="F:metal ion binding"/>
    <property type="evidence" value="ECO:0007669"/>
    <property type="project" value="UniProtKB-KW"/>
</dbReference>
<dbReference type="PANTHER" id="PTHR21666">
    <property type="entry name" value="PEPTIDASE-RELATED"/>
    <property type="match status" value="1"/>
</dbReference>
<dbReference type="RefSeq" id="WP_046493647.1">
    <property type="nucleotide sequence ID" value="NZ_CP016303.1"/>
</dbReference>
<dbReference type="InterPro" id="IPR011055">
    <property type="entry name" value="Dup_hybrid_motif"/>
</dbReference>
<dbReference type="GO" id="GO:0006508">
    <property type="term" value="P:proteolysis"/>
    <property type="evidence" value="ECO:0007669"/>
    <property type="project" value="UniProtKB-KW"/>
</dbReference>
<evidence type="ECO:0000256" key="8">
    <source>
        <dbReference type="ARBA" id="ARBA00023049"/>
    </source>
</evidence>
<dbReference type="Gene3D" id="3.10.450.350">
    <property type="match status" value="2"/>
</dbReference>
<evidence type="ECO:0000256" key="9">
    <source>
        <dbReference type="SAM" id="MobiDB-lite"/>
    </source>
</evidence>
<dbReference type="GO" id="GO:0005886">
    <property type="term" value="C:plasma membrane"/>
    <property type="evidence" value="ECO:0007669"/>
    <property type="project" value="UniProtKB-SubCell"/>
</dbReference>
<evidence type="ECO:0000313" key="12">
    <source>
        <dbReference type="Proteomes" id="UP000216438"/>
    </source>
</evidence>
<dbReference type="PANTHER" id="PTHR21666:SF292">
    <property type="entry name" value="MUREIN DD-ENDOPEPTIDASE MEPM"/>
    <property type="match status" value="1"/>
</dbReference>
<evidence type="ECO:0000256" key="10">
    <source>
        <dbReference type="SAM" id="Phobius"/>
    </source>
</evidence>
<dbReference type="OrthoDB" id="9805070at2"/>
<dbReference type="CDD" id="cd12797">
    <property type="entry name" value="M23_peptidase"/>
    <property type="match status" value="1"/>
</dbReference>
<evidence type="ECO:0000256" key="4">
    <source>
        <dbReference type="ARBA" id="ARBA00022670"/>
    </source>
</evidence>
<dbReference type="PROSITE" id="PS51782">
    <property type="entry name" value="LYSM"/>
    <property type="match status" value="1"/>
</dbReference>
<dbReference type="Gene3D" id="2.70.70.10">
    <property type="entry name" value="Glucose Permease (Domain IIA)"/>
    <property type="match status" value="1"/>
</dbReference>
<keyword evidence="10" id="KW-0812">Transmembrane</keyword>
<feature type="compositionally biased region" description="Polar residues" evidence="9">
    <location>
        <begin position="56"/>
        <end position="70"/>
    </location>
</feature>
<comment type="subcellular location">
    <subcellularLocation>
        <location evidence="2">Cell membrane</location>
        <topology evidence="2">Single-pass membrane protein</topology>
    </subcellularLocation>
</comment>
<dbReference type="Pfam" id="PF01476">
    <property type="entry name" value="LysM"/>
    <property type="match status" value="1"/>
</dbReference>
<dbReference type="InterPro" id="IPR018392">
    <property type="entry name" value="LysM"/>
</dbReference>
<dbReference type="Pfam" id="PF19425">
    <property type="entry name" value="Csd3_N2"/>
    <property type="match status" value="1"/>
</dbReference>
<dbReference type="EMBL" id="CP016303">
    <property type="protein sequence ID" value="ASX26804.1"/>
    <property type="molecule type" value="Genomic_DNA"/>
</dbReference>
<evidence type="ECO:0000256" key="1">
    <source>
        <dbReference type="ARBA" id="ARBA00001947"/>
    </source>
</evidence>
<gene>
    <name evidence="11" type="ORF">BA171_07290</name>
</gene>
<keyword evidence="6" id="KW-0378">Hydrolase</keyword>
<proteinExistence type="inferred from homology"/>
<keyword evidence="8" id="KW-0482">Metalloprotease</keyword>
<evidence type="ECO:0000313" key="11">
    <source>
        <dbReference type="EMBL" id="ASX26804.1"/>
    </source>
</evidence>
<dbReference type="InterPro" id="IPR016047">
    <property type="entry name" value="M23ase_b-sheet_dom"/>
</dbReference>
<name>A0A249DZ40_9ENTR</name>
<feature type="region of interest" description="Disordered" evidence="9">
    <location>
        <begin position="56"/>
        <end position="80"/>
    </location>
</feature>
<dbReference type="Pfam" id="PF01551">
    <property type="entry name" value="Peptidase_M23"/>
    <property type="match status" value="1"/>
</dbReference>
<sequence length="437" mass="49436">MQKLTQNIALVYHNLGRLQRLMLISFAFLILFFILLQTLMHSPQKKMESLVSHIPSTSSLPQDTDFIDQSDQSKFDETPEDELNDQEIHANNVQEHVIASGDTLGTVLAQYGIDISDIALLSANNPALRHLKTGQEIFWKINGDGNLEQLTWRVSRSETRIYDRRDHHFKETQILQKGEWRSSLLNGHLDGNFINSAKKAGLNTSEIHAVVKALQWKLDFNKLQKNDPFFTLFSREYLNGENNQSRLLGVRIVSGGKNYYAIRDEDGLFYDEKGESLAQGFMRFPTLKRFKVSSGFNPKRLNPVTNRILPHKGVDFSMPIGTPILATGDGEILVARHTGAAGNLVTIRHGRQYSTRYMHLNKLLVKPGQKVKRGDRIALSGSTGRSTGPHLHYEFWINQQPVNPITVKLPATKNLTGSALRHYLQMSQNTIAQLNSI</sequence>
<comment type="cofactor">
    <cofactor evidence="1">
        <name>Zn(2+)</name>
        <dbReference type="ChEBI" id="CHEBI:29105"/>
    </cofactor>
</comment>
<protein>
    <submittedName>
        <fullName evidence="11">Murein DD-endopeptidase MepM</fullName>
    </submittedName>
</protein>
<keyword evidence="7" id="KW-0862">Zinc</keyword>
<dbReference type="InterPro" id="IPR045834">
    <property type="entry name" value="Csd3_N2"/>
</dbReference>
<reference evidence="11 12" key="2">
    <citation type="submission" date="2017-09" db="EMBL/GenBank/DDBJ databases">
        <title>The genome of whitefly Bemisia tabaci, a global crop pest, provides novel insights into virus transmission, host adaptation and insecticide resistance.</title>
        <authorList>
            <person name="Kaur N."/>
            <person name="Kliot A."/>
            <person name="Pinheiro P.V."/>
            <person name="Luan J."/>
            <person name="Zheng Y."/>
            <person name="Liu W."/>
            <person name="Sun H."/>
            <person name="Yang X."/>
            <person name="Xu Y."/>
            <person name="Luo Y."/>
            <person name="Kruse A."/>
            <person name="Fisher T.W."/>
            <person name="Nelson D.R."/>
            <person name="Elimelech M."/>
            <person name="MacCoss M."/>
            <person name="Johnson R."/>
            <person name="Cohen E."/>
            <person name="Hunter W.B."/>
            <person name="Brown J.K."/>
            <person name="Jander G."/>
            <person name="Cilia M."/>
            <person name="Douglas A.E."/>
            <person name="Ghanim M."/>
            <person name="Simmons A.M."/>
            <person name="Wintermantel W.M."/>
            <person name="Ling K.-S."/>
            <person name="Fei Z."/>
        </authorList>
    </citation>
    <scope>NUCLEOTIDE SEQUENCE [LARGE SCALE GENOMIC DNA]</scope>
    <source>
        <strain evidence="11 12">MEAM1</strain>
    </source>
</reference>
<keyword evidence="10" id="KW-1133">Transmembrane helix</keyword>
<feature type="transmembrane region" description="Helical" evidence="10">
    <location>
        <begin position="21"/>
        <end position="40"/>
    </location>
</feature>
<dbReference type="InterPro" id="IPR050570">
    <property type="entry name" value="Cell_wall_metabolism_enzyme"/>
</dbReference>
<evidence type="ECO:0000256" key="2">
    <source>
        <dbReference type="ARBA" id="ARBA00004162"/>
    </source>
</evidence>
<evidence type="ECO:0000256" key="6">
    <source>
        <dbReference type="ARBA" id="ARBA00022801"/>
    </source>
</evidence>
<dbReference type="AlphaFoldDB" id="A0A249DZ40"/>
<keyword evidence="4" id="KW-0645">Protease</keyword>
<evidence type="ECO:0000256" key="7">
    <source>
        <dbReference type="ARBA" id="ARBA00022833"/>
    </source>
</evidence>
<accession>A0A249DZ40</accession>
<dbReference type="SUPFAM" id="SSF51261">
    <property type="entry name" value="Duplicated hybrid motif"/>
    <property type="match status" value="1"/>
</dbReference>
<dbReference type="NCBIfam" id="NF008652">
    <property type="entry name" value="PRK11649.1"/>
    <property type="match status" value="1"/>
</dbReference>
<dbReference type="Proteomes" id="UP000216438">
    <property type="component" value="Chromosome"/>
</dbReference>
<dbReference type="FunFam" id="2.70.70.10:FF:000002">
    <property type="entry name" value="Murein DD-endopeptidase MepM"/>
    <property type="match status" value="1"/>
</dbReference>
<dbReference type="CDD" id="cd00118">
    <property type="entry name" value="LysM"/>
    <property type="match status" value="1"/>
</dbReference>
<keyword evidence="10" id="KW-0472">Membrane</keyword>